<accession>A0ABV4BK03</accession>
<dbReference type="EMBL" id="JBDKXB010000042">
    <property type="protein sequence ID" value="MEY6434109.1"/>
    <property type="molecule type" value="Genomic_DNA"/>
</dbReference>
<organism evidence="1 2">
    <name type="scientific">Thioalkalicoccus limnaeus</name>
    <dbReference type="NCBI Taxonomy" id="120681"/>
    <lineage>
        <taxon>Bacteria</taxon>
        <taxon>Pseudomonadati</taxon>
        <taxon>Pseudomonadota</taxon>
        <taxon>Gammaproteobacteria</taxon>
        <taxon>Chromatiales</taxon>
        <taxon>Chromatiaceae</taxon>
        <taxon>Thioalkalicoccus</taxon>
    </lineage>
</organism>
<comment type="caution">
    <text evidence="1">The sequence shown here is derived from an EMBL/GenBank/DDBJ whole genome shotgun (WGS) entry which is preliminary data.</text>
</comment>
<dbReference type="Proteomes" id="UP001564408">
    <property type="component" value="Unassembled WGS sequence"/>
</dbReference>
<evidence type="ECO:0000313" key="2">
    <source>
        <dbReference type="Proteomes" id="UP001564408"/>
    </source>
</evidence>
<evidence type="ECO:0000313" key="1">
    <source>
        <dbReference type="EMBL" id="MEY6434109.1"/>
    </source>
</evidence>
<evidence type="ECO:0008006" key="3">
    <source>
        <dbReference type="Google" id="ProtNLM"/>
    </source>
</evidence>
<sequence>MSEPGTLPFTPADDGFERHYTEKIWALVPEVYRDEDFRAAVPGQLRAFVELLAVEAAIARRSVDRLWADSRADEADDWAIAYLGALVGARPVSALNRAGQRANLARTILYRRRQGTAPLAERLADDIADWDGVAREGFLRLFRLWHQLDGGPLPGPITRSPRWGYPDLRNARIGEILDGAHDDLAHRPDVRRQRGAVGRYGIAKLNLHLFRVYAYPIGGVTPHRVRGDLFTVDPSGRDVPLFQVGGRDIDDCIAARDWQMRAPLTCRRLQAGAFEPIRDQVPAAVADLLTPIYGRRFETEAELLEAANAALVEDAAPPTSLTDDQAAQLIAASLIVDCPRRNLLPGGDGDSLSVELRLGAAAAGPLGPERLYAANLAAWGETHDLAGWIEARVDPTRGRVRLTTPLAAGETLLVEAAYYGIFHPVGAGTHERTTGLAATGFTTVVGDTPDWTGPLSGDLRILDSRTLRPQVPADGLIDVDADLTLGAGDDARPYVVLAPSAADEVTLRATTVDLTLVVDGLWLAVEGPGAGDTALVLEGDWARVILRNVTLDPGGERVAAPGDAPAAIPAVTLALAGTIGELILESCVTGPLVERTSALRPCSTDVVILRDSLVQSRTVDPAIDLVNGRLSVDRTTVMGGVIADRLDASHLLVDGVVGIEDRQNGCFRFSAAAEGSVVAYPYESTFFAGGLPPATFVSTRFGDPGFGQLAPTAAAEIATGGEQGTEIGVFHRALDPIERQDLAAKLAEFMPINVIAQQVFET</sequence>
<name>A0ABV4BK03_9GAMM</name>
<dbReference type="RefSeq" id="WP_369668492.1">
    <property type="nucleotide sequence ID" value="NZ_JBDKXB010000042.1"/>
</dbReference>
<keyword evidence="2" id="KW-1185">Reference proteome</keyword>
<gene>
    <name evidence="1" type="ORF">ABC977_17025</name>
</gene>
<proteinExistence type="predicted"/>
<protein>
    <recommendedName>
        <fullName evidence="3">Baseplate protein J-like domain-containing protein</fullName>
    </recommendedName>
</protein>
<reference evidence="1 2" key="1">
    <citation type="submission" date="2024-05" db="EMBL/GenBank/DDBJ databases">
        <title>Genome Sequence and Characterization of the New Strain Purple Sulfur Bacterium of Genus Thioalkalicoccus.</title>
        <authorList>
            <person name="Bryantseva I.A."/>
            <person name="Kyndt J.A."/>
            <person name="Imhoff J.F."/>
        </authorList>
    </citation>
    <scope>NUCLEOTIDE SEQUENCE [LARGE SCALE GENOMIC DNA]</scope>
    <source>
        <strain evidence="1 2">Um2</strain>
    </source>
</reference>